<evidence type="ECO:0000313" key="1">
    <source>
        <dbReference type="EMBL" id="KAJ7552899.1"/>
    </source>
</evidence>
<name>A0ACC2DEZ2_DIPCM</name>
<protein>
    <submittedName>
        <fullName evidence="1">Uncharacterized protein</fullName>
    </submittedName>
</protein>
<keyword evidence="2" id="KW-1185">Reference proteome</keyword>
<gene>
    <name evidence="1" type="ORF">O6H91_06G075600</name>
</gene>
<evidence type="ECO:0000313" key="2">
    <source>
        <dbReference type="Proteomes" id="UP001162992"/>
    </source>
</evidence>
<sequence>MSPKVIFSLSTQGEELVGANDPSIWADPTDFKLERFLDLELDITGSKKITMIPFGAGRRICLGLGLAMLHLNCILVQLMQSFEWSTSAVHEIIDLIETHEFTMVIRTPLRVFIQPR</sequence>
<accession>A0ACC2DEZ2</accession>
<reference evidence="2" key="1">
    <citation type="journal article" date="2024" name="Proc. Natl. Acad. Sci. U.S.A.">
        <title>Extraordinary preservation of gene collinearity over three hundred million years revealed in homosporous lycophytes.</title>
        <authorList>
            <person name="Li C."/>
            <person name="Wickell D."/>
            <person name="Kuo L.Y."/>
            <person name="Chen X."/>
            <person name="Nie B."/>
            <person name="Liao X."/>
            <person name="Peng D."/>
            <person name="Ji J."/>
            <person name="Jenkins J."/>
            <person name="Williams M."/>
            <person name="Shu S."/>
            <person name="Plott C."/>
            <person name="Barry K."/>
            <person name="Rajasekar S."/>
            <person name="Grimwood J."/>
            <person name="Han X."/>
            <person name="Sun S."/>
            <person name="Hou Z."/>
            <person name="He W."/>
            <person name="Dai G."/>
            <person name="Sun C."/>
            <person name="Schmutz J."/>
            <person name="Leebens-Mack J.H."/>
            <person name="Li F.W."/>
            <person name="Wang L."/>
        </authorList>
    </citation>
    <scope>NUCLEOTIDE SEQUENCE [LARGE SCALE GENOMIC DNA]</scope>
    <source>
        <strain evidence="2">cv. PW_Plant_1</strain>
    </source>
</reference>
<organism evidence="1 2">
    <name type="scientific">Diphasiastrum complanatum</name>
    <name type="common">Issler's clubmoss</name>
    <name type="synonym">Lycopodium complanatum</name>
    <dbReference type="NCBI Taxonomy" id="34168"/>
    <lineage>
        <taxon>Eukaryota</taxon>
        <taxon>Viridiplantae</taxon>
        <taxon>Streptophyta</taxon>
        <taxon>Embryophyta</taxon>
        <taxon>Tracheophyta</taxon>
        <taxon>Lycopodiopsida</taxon>
        <taxon>Lycopodiales</taxon>
        <taxon>Lycopodiaceae</taxon>
        <taxon>Lycopodioideae</taxon>
        <taxon>Diphasiastrum</taxon>
    </lineage>
</organism>
<proteinExistence type="predicted"/>
<dbReference type="EMBL" id="CM055097">
    <property type="protein sequence ID" value="KAJ7552899.1"/>
    <property type="molecule type" value="Genomic_DNA"/>
</dbReference>
<comment type="caution">
    <text evidence="1">The sequence shown here is derived from an EMBL/GenBank/DDBJ whole genome shotgun (WGS) entry which is preliminary data.</text>
</comment>
<dbReference type="Proteomes" id="UP001162992">
    <property type="component" value="Chromosome 6"/>
</dbReference>